<reference evidence="1 2" key="1">
    <citation type="submission" date="2024-02" db="EMBL/GenBank/DDBJ databases">
        <authorList>
            <person name="Chen Y."/>
            <person name="Shah S."/>
            <person name="Dougan E. K."/>
            <person name="Thang M."/>
            <person name="Chan C."/>
        </authorList>
    </citation>
    <scope>NUCLEOTIDE SEQUENCE [LARGE SCALE GENOMIC DNA]</scope>
</reference>
<gene>
    <name evidence="1" type="ORF">CCMP2556_LOCUS44318</name>
</gene>
<organism evidence="1 2">
    <name type="scientific">Durusdinium trenchii</name>
    <dbReference type="NCBI Taxonomy" id="1381693"/>
    <lineage>
        <taxon>Eukaryota</taxon>
        <taxon>Sar</taxon>
        <taxon>Alveolata</taxon>
        <taxon>Dinophyceae</taxon>
        <taxon>Suessiales</taxon>
        <taxon>Symbiodiniaceae</taxon>
        <taxon>Durusdinium</taxon>
    </lineage>
</organism>
<dbReference type="EMBL" id="CAXAMN010025095">
    <property type="protein sequence ID" value="CAK9092580.1"/>
    <property type="molecule type" value="Genomic_DNA"/>
</dbReference>
<protein>
    <submittedName>
        <fullName evidence="1">Uncharacterized protein</fullName>
    </submittedName>
</protein>
<sequence>MINLGHLKYLTQFDKMEGYWRNLLKDYPDHPVLGQEATSVPLTLYGDEGQALGGSWMNYHWCPDLSPCISTSACSRFLICCIPASMYVFDENGVNLTLQAATAAIRDSFNELSTTGVPILDPKTGERVLTLKFWITNIKGDWKFLHQTFSFQRYVCWMCRCTKGSNDAAWSFTNVHPTAPWMATIYQDSPWLVQPSLASLQGFNLKMLAVDILHAFHLGCGRDLCASAIRMLASRPGHWQGRTQEDRLQSATVRLREYAKANKLTLTLRRLTKVNLTWESSEYPELRCKGYDTFVVCKWLSAELTTRDCGDDLLATVCWSADSFVRVMSKAGMFMTNDEWRHKIHVGHLFLCSYLQLASRALQRGERLWRLRPKFHLLWHVVHEHRSSQLNPTVNSTWMDEDAMKRWMRITRMTHKRTAAIRTLQRLIGIGQKLADSPVQEGLERIKEQQKEFTKLFKSFAKLVRCCKGWTWTLLRLRIDDGCEVMVSHLGYGTAVVLRSGITRDLAAAWVEEVFARWSKGAIRQCTILGHYEWLPAGQGPVLTHRLGVELRDQTCWAKKRLSFARRHHKGAKSESDCRSLCRSDATCSHFHTSGNDCYFFSGLCKDSSEHACIHKDVWVFEHFAGCGERGSCIDINLPDFHYVGGEYCPRGENVETTGQGPVYFKQGLTKQETFWLQRYDTARGDNQCASGDWAILKPDADKDYENITMGYVELHGSIVACVKSNSVDLPSDVFGNNDAQLTVKKLSVSGARATVAAPGCQTPNVTTQDKEEAAAEANEQSVYPLVFDDPATDMADDHWLHPCQCVPAKWGPWPPVAGESIADVPAGSNNEFIPPAFQIVEGEFVCEQENLIEIHVDSEDEIQDGANCRTRCQAKQCPYYWEGLNAWACYGLLIEVLNTKKQ</sequence>
<keyword evidence="2" id="KW-1185">Reference proteome</keyword>
<proteinExistence type="predicted"/>
<dbReference type="Proteomes" id="UP001642484">
    <property type="component" value="Unassembled WGS sequence"/>
</dbReference>
<evidence type="ECO:0000313" key="2">
    <source>
        <dbReference type="Proteomes" id="UP001642484"/>
    </source>
</evidence>
<evidence type="ECO:0000313" key="1">
    <source>
        <dbReference type="EMBL" id="CAK9092580.1"/>
    </source>
</evidence>
<accession>A0ABP0QWA3</accession>
<name>A0ABP0QWA3_9DINO</name>
<comment type="caution">
    <text evidence="1">The sequence shown here is derived from an EMBL/GenBank/DDBJ whole genome shotgun (WGS) entry which is preliminary data.</text>
</comment>